<feature type="transmembrane region" description="Helical" evidence="1">
    <location>
        <begin position="85"/>
        <end position="102"/>
    </location>
</feature>
<keyword evidence="1" id="KW-1133">Transmembrane helix</keyword>
<name>B1KIY3_SHEWM</name>
<feature type="transmembrane region" description="Helical" evidence="1">
    <location>
        <begin position="34"/>
        <end position="56"/>
    </location>
</feature>
<dbReference type="eggNOG" id="ENOG5031HR1">
    <property type="taxonomic scope" value="Bacteria"/>
</dbReference>
<sequence>MLWFVAAFIIASGIFKFAPANVTSQTIAKSSQDGLSHVSLSVLPIVILTWLLITIFQGEGNSFGAASFGFIVTACSVALPRMHKFIIPCALLTSISLAIGVLHT</sequence>
<dbReference type="HOGENOM" id="CLU_2248280_0_0_6"/>
<keyword evidence="1" id="KW-0472">Membrane</keyword>
<evidence type="ECO:0000313" key="3">
    <source>
        <dbReference type="Proteomes" id="UP000002168"/>
    </source>
</evidence>
<dbReference type="RefSeq" id="WP_012323977.1">
    <property type="nucleotide sequence ID" value="NC_010506.1"/>
</dbReference>
<evidence type="ECO:0000313" key="2">
    <source>
        <dbReference type="EMBL" id="ACA85631.1"/>
    </source>
</evidence>
<accession>B1KIY3</accession>
<evidence type="ECO:0000256" key="1">
    <source>
        <dbReference type="SAM" id="Phobius"/>
    </source>
</evidence>
<reference evidence="2 3" key="1">
    <citation type="submission" date="2008-02" db="EMBL/GenBank/DDBJ databases">
        <title>Complete sequence of Shewanella woodyi ATCC 51908.</title>
        <authorList>
            <consortium name="US DOE Joint Genome Institute"/>
            <person name="Copeland A."/>
            <person name="Lucas S."/>
            <person name="Lapidus A."/>
            <person name="Glavina del Rio T."/>
            <person name="Dalin E."/>
            <person name="Tice H."/>
            <person name="Bruce D."/>
            <person name="Goodwin L."/>
            <person name="Pitluck S."/>
            <person name="Sims D."/>
            <person name="Brettin T."/>
            <person name="Detter J.C."/>
            <person name="Han C."/>
            <person name="Kuske C.R."/>
            <person name="Schmutz J."/>
            <person name="Larimer F."/>
            <person name="Land M."/>
            <person name="Hauser L."/>
            <person name="Kyrpides N."/>
            <person name="Lykidis A."/>
            <person name="Zhao J.-S."/>
            <person name="Richardson P."/>
        </authorList>
    </citation>
    <scope>NUCLEOTIDE SEQUENCE [LARGE SCALE GENOMIC DNA]</scope>
    <source>
        <strain evidence="3">ATCC 51908 / MS32</strain>
    </source>
</reference>
<feature type="transmembrane region" description="Helical" evidence="1">
    <location>
        <begin position="63"/>
        <end position="79"/>
    </location>
</feature>
<dbReference type="EMBL" id="CP000961">
    <property type="protein sequence ID" value="ACA85631.1"/>
    <property type="molecule type" value="Genomic_DNA"/>
</dbReference>
<gene>
    <name evidence="2" type="ordered locus">Swoo_1339</name>
</gene>
<proteinExistence type="predicted"/>
<dbReference type="STRING" id="392500.Swoo_1339"/>
<keyword evidence="3" id="KW-1185">Reference proteome</keyword>
<organism evidence="2 3">
    <name type="scientific">Shewanella woodyi (strain ATCC 51908 / MS32)</name>
    <dbReference type="NCBI Taxonomy" id="392500"/>
    <lineage>
        <taxon>Bacteria</taxon>
        <taxon>Pseudomonadati</taxon>
        <taxon>Pseudomonadota</taxon>
        <taxon>Gammaproteobacteria</taxon>
        <taxon>Alteromonadales</taxon>
        <taxon>Shewanellaceae</taxon>
        <taxon>Shewanella</taxon>
    </lineage>
</organism>
<dbReference type="Proteomes" id="UP000002168">
    <property type="component" value="Chromosome"/>
</dbReference>
<dbReference type="KEGG" id="swd:Swoo_1339"/>
<dbReference type="AlphaFoldDB" id="B1KIY3"/>
<protein>
    <submittedName>
        <fullName evidence="2">Uncharacterized protein</fullName>
    </submittedName>
</protein>
<keyword evidence="1" id="KW-0812">Transmembrane</keyword>